<keyword evidence="3 6" id="KW-0732">Signal</keyword>
<feature type="chain" id="PRO_5003557871" evidence="6">
    <location>
        <begin position="25"/>
        <end position="467"/>
    </location>
</feature>
<dbReference type="RefSeq" id="WP_008504060.1">
    <property type="nucleotide sequence ID" value="NZ_CM001403.1"/>
</dbReference>
<dbReference type="InterPro" id="IPR011990">
    <property type="entry name" value="TPR-like_helical_dom_sf"/>
</dbReference>
<dbReference type="Gene3D" id="1.25.40.390">
    <property type="match status" value="1"/>
</dbReference>
<evidence type="ECO:0000256" key="3">
    <source>
        <dbReference type="ARBA" id="ARBA00022729"/>
    </source>
</evidence>
<reference evidence="9" key="1">
    <citation type="submission" date="2011-09" db="EMBL/GenBank/DDBJ databases">
        <title>The permanent draft genome of Mucilaginibacter paludis DSM 18603.</title>
        <authorList>
            <consortium name="US DOE Joint Genome Institute (JGI-PGF)"/>
            <person name="Lucas S."/>
            <person name="Han J."/>
            <person name="Lapidus A."/>
            <person name="Bruce D."/>
            <person name="Goodwin L."/>
            <person name="Pitluck S."/>
            <person name="Peters L."/>
            <person name="Kyrpides N."/>
            <person name="Mavromatis K."/>
            <person name="Ivanova N."/>
            <person name="Mikhailova N."/>
            <person name="Held B."/>
            <person name="Detter J.C."/>
            <person name="Tapia R."/>
            <person name="Han C."/>
            <person name="Land M."/>
            <person name="Hauser L."/>
            <person name="Markowitz V."/>
            <person name="Cheng J.-F."/>
            <person name="Hugenholtz P."/>
            <person name="Woyke T."/>
            <person name="Wu D."/>
            <person name="Tindall B."/>
            <person name="Brambilla E."/>
            <person name="Klenk H.-P."/>
            <person name="Eisen J.A."/>
        </authorList>
    </citation>
    <scope>NUCLEOTIDE SEQUENCE [LARGE SCALE GENOMIC DNA]</scope>
    <source>
        <strain evidence="9">DSM 18603</strain>
    </source>
</reference>
<evidence type="ECO:0000256" key="1">
    <source>
        <dbReference type="ARBA" id="ARBA00004442"/>
    </source>
</evidence>
<dbReference type="EMBL" id="CM001403">
    <property type="protein sequence ID" value="EHQ24514.1"/>
    <property type="molecule type" value="Genomic_DNA"/>
</dbReference>
<evidence type="ECO:0000256" key="2">
    <source>
        <dbReference type="ARBA" id="ARBA00006275"/>
    </source>
</evidence>
<dbReference type="HOGENOM" id="CLU_015553_3_1_10"/>
<evidence type="ECO:0000313" key="10">
    <source>
        <dbReference type="Proteomes" id="UP000002774"/>
    </source>
</evidence>
<comment type="similarity">
    <text evidence="2">Belongs to the SusD family.</text>
</comment>
<evidence type="ECO:0000256" key="4">
    <source>
        <dbReference type="ARBA" id="ARBA00023136"/>
    </source>
</evidence>
<organism evidence="9 10">
    <name type="scientific">Mucilaginibacter paludis DSM 18603</name>
    <dbReference type="NCBI Taxonomy" id="714943"/>
    <lineage>
        <taxon>Bacteria</taxon>
        <taxon>Pseudomonadati</taxon>
        <taxon>Bacteroidota</taxon>
        <taxon>Sphingobacteriia</taxon>
        <taxon>Sphingobacteriales</taxon>
        <taxon>Sphingobacteriaceae</taxon>
        <taxon>Mucilaginibacter</taxon>
    </lineage>
</organism>
<dbReference type="Pfam" id="PF14322">
    <property type="entry name" value="SusD-like_3"/>
    <property type="match status" value="1"/>
</dbReference>
<evidence type="ECO:0000256" key="5">
    <source>
        <dbReference type="ARBA" id="ARBA00023237"/>
    </source>
</evidence>
<dbReference type="PROSITE" id="PS51257">
    <property type="entry name" value="PROKAR_LIPOPROTEIN"/>
    <property type="match status" value="1"/>
</dbReference>
<feature type="domain" description="RagB/SusD" evidence="7">
    <location>
        <begin position="313"/>
        <end position="465"/>
    </location>
</feature>
<dbReference type="STRING" id="714943.Mucpa_0318"/>
<keyword evidence="4" id="KW-0472">Membrane</keyword>
<protein>
    <submittedName>
        <fullName evidence="9">RagB/SusD domain-containing protein</fullName>
    </submittedName>
</protein>
<sequence length="467" mass="51085">MKLKYIIVKKRILSVILLVSFAFASCEKFVATDIAPTLVVVDDIYKTDGSATAAVLAMYSYSNTTALLGYSSYLGGLDADELQYTGSTATLLEFAASNVSSANSTSESYLWTYPYYIIGQANLAIDGLTKSTTITTALKNQLLGEAKFFRAFAFFHLVNYFGGVPLSLSATQIDNAYLPRATADAVWAQIIVDLKDAQALLPTAYAGTIAQKARVNKWAATAFLARVYLYNKDYINAEAQATQVISSGTYSLDALSNVFINTSNETILQFNTIYGYSTFGPNYRTTSSAANVQPPVLVLYPTFTKSFEAGDNRKTNWVDSTTFNAIKYYRINKYKLLTGVATNPGNEFNVVLRLAEQYLIRAEARAQQLNISGAQADLNMVRNRAGLANTTAATQGPLLTAIAAERKVELFGELGHRWFDLKRTGQADAVIGALKPTTWKSTAVLLPIPYNQIILNKNLTQNPGYSN</sequence>
<accession>H1YGG2</accession>
<comment type="subcellular location">
    <subcellularLocation>
        <location evidence="1">Cell outer membrane</location>
    </subcellularLocation>
</comment>
<name>H1YGG2_9SPHI</name>
<dbReference type="AlphaFoldDB" id="H1YGG2"/>
<keyword evidence="10" id="KW-1185">Reference proteome</keyword>
<dbReference type="Pfam" id="PF07980">
    <property type="entry name" value="SusD_RagB"/>
    <property type="match status" value="1"/>
</dbReference>
<evidence type="ECO:0000256" key="6">
    <source>
        <dbReference type="SAM" id="SignalP"/>
    </source>
</evidence>
<feature type="signal peptide" evidence="6">
    <location>
        <begin position="1"/>
        <end position="24"/>
    </location>
</feature>
<gene>
    <name evidence="9" type="ORF">Mucpa_0318</name>
</gene>
<dbReference type="OrthoDB" id="621570at2"/>
<dbReference type="CDD" id="cd08977">
    <property type="entry name" value="SusD"/>
    <property type="match status" value="1"/>
</dbReference>
<dbReference type="InterPro" id="IPR033985">
    <property type="entry name" value="SusD-like_N"/>
</dbReference>
<evidence type="ECO:0000259" key="7">
    <source>
        <dbReference type="Pfam" id="PF07980"/>
    </source>
</evidence>
<dbReference type="SUPFAM" id="SSF48452">
    <property type="entry name" value="TPR-like"/>
    <property type="match status" value="1"/>
</dbReference>
<proteinExistence type="inferred from homology"/>
<dbReference type="eggNOG" id="COG2913">
    <property type="taxonomic scope" value="Bacteria"/>
</dbReference>
<evidence type="ECO:0000313" key="9">
    <source>
        <dbReference type="EMBL" id="EHQ24514.1"/>
    </source>
</evidence>
<dbReference type="GO" id="GO:0009279">
    <property type="term" value="C:cell outer membrane"/>
    <property type="evidence" value="ECO:0007669"/>
    <property type="project" value="UniProtKB-SubCell"/>
</dbReference>
<evidence type="ECO:0000259" key="8">
    <source>
        <dbReference type="Pfam" id="PF14322"/>
    </source>
</evidence>
<keyword evidence="5" id="KW-0998">Cell outer membrane</keyword>
<dbReference type="InterPro" id="IPR012944">
    <property type="entry name" value="SusD_RagB_dom"/>
</dbReference>
<dbReference type="Proteomes" id="UP000002774">
    <property type="component" value="Chromosome"/>
</dbReference>
<feature type="domain" description="SusD-like N-terminal" evidence="8">
    <location>
        <begin position="105"/>
        <end position="229"/>
    </location>
</feature>